<dbReference type="PROSITE" id="PS50048">
    <property type="entry name" value="ZN2_CY6_FUNGAL_2"/>
    <property type="match status" value="1"/>
</dbReference>
<gene>
    <name evidence="7" type="ORF">PV05_04031</name>
</gene>
<dbReference type="InterPro" id="IPR001138">
    <property type="entry name" value="Zn2Cys6_DnaBD"/>
</dbReference>
<feature type="compositionally biased region" description="Low complexity" evidence="5">
    <location>
        <begin position="1"/>
        <end position="19"/>
    </location>
</feature>
<dbReference type="Proteomes" id="UP000054342">
    <property type="component" value="Unassembled WGS sequence"/>
</dbReference>
<dbReference type="PANTHER" id="PTHR47256:SF1">
    <property type="entry name" value="ZN(II)2CYS6 TRANSCRIPTION FACTOR (EUROFUNG)"/>
    <property type="match status" value="1"/>
</dbReference>
<evidence type="ECO:0000256" key="1">
    <source>
        <dbReference type="ARBA" id="ARBA00023015"/>
    </source>
</evidence>
<dbReference type="CDD" id="cd00067">
    <property type="entry name" value="GAL4"/>
    <property type="match status" value="1"/>
</dbReference>
<feature type="domain" description="Zn(2)-C6 fungal-type" evidence="6">
    <location>
        <begin position="29"/>
        <end position="59"/>
    </location>
</feature>
<evidence type="ECO:0000256" key="5">
    <source>
        <dbReference type="SAM" id="MobiDB-lite"/>
    </source>
</evidence>
<dbReference type="SMART" id="SM00066">
    <property type="entry name" value="GAL4"/>
    <property type="match status" value="1"/>
</dbReference>
<evidence type="ECO:0000313" key="7">
    <source>
        <dbReference type="EMBL" id="KIW59589.1"/>
    </source>
</evidence>
<dbReference type="GO" id="GO:0003677">
    <property type="term" value="F:DNA binding"/>
    <property type="evidence" value="ECO:0007669"/>
    <property type="project" value="UniProtKB-KW"/>
</dbReference>
<keyword evidence="8" id="KW-1185">Reference proteome</keyword>
<evidence type="ECO:0000259" key="6">
    <source>
        <dbReference type="PROSITE" id="PS50048"/>
    </source>
</evidence>
<dbReference type="EMBL" id="KN847318">
    <property type="protein sequence ID" value="KIW59589.1"/>
    <property type="molecule type" value="Genomic_DNA"/>
</dbReference>
<feature type="region of interest" description="Disordered" evidence="5">
    <location>
        <begin position="195"/>
        <end position="247"/>
    </location>
</feature>
<sequence>MDPSSSPHSQNSSSKSSSPVITPIRTGSACQSCKKRKTKCTGQPGPCANCSKTGTYCHFDMKLDGRRKHSYEATDIHYRQQFILDALLRSIKYNDADLVQRLVEAIRLGRPLLEIATALQDNIRALQGKMLSKENHVTLSDMISLALNCLSDSDFRPHGNSRTSLPLHQTFVLGDSFRVTKNKVVLDGARTSAMRDISMDQMSRRSRRRSQASGAQESCPRQRYPDGTKATCDTWATGGSGSPSTTAASCVHMPSNLLEDWQVPKSPQAKHKWSVADDYTSYAPQHQHQDQVHAPTDPGFASDKGPTHGCQPPLGYLPEYFVPPTYINEQFTTCSDHCDAASQMMREIPRPRCVLGAQTGEDISWQWWPSSQPGWPLAAWSSLA</sequence>
<proteinExistence type="predicted"/>
<dbReference type="GO" id="GO:0000981">
    <property type="term" value="F:DNA-binding transcription factor activity, RNA polymerase II-specific"/>
    <property type="evidence" value="ECO:0007669"/>
    <property type="project" value="InterPro"/>
</dbReference>
<dbReference type="SUPFAM" id="SSF57701">
    <property type="entry name" value="Zn2/Cys6 DNA-binding domain"/>
    <property type="match status" value="1"/>
</dbReference>
<evidence type="ECO:0000256" key="2">
    <source>
        <dbReference type="ARBA" id="ARBA00023125"/>
    </source>
</evidence>
<evidence type="ECO:0000256" key="3">
    <source>
        <dbReference type="ARBA" id="ARBA00023163"/>
    </source>
</evidence>
<dbReference type="HOGENOM" id="CLU_719683_0_0_1"/>
<dbReference type="GO" id="GO:0008270">
    <property type="term" value="F:zinc ion binding"/>
    <property type="evidence" value="ECO:0007669"/>
    <property type="project" value="InterPro"/>
</dbReference>
<keyword evidence="1" id="KW-0805">Transcription regulation</keyword>
<protein>
    <recommendedName>
        <fullName evidence="6">Zn(2)-C6 fungal-type domain-containing protein</fullName>
    </recommendedName>
</protein>
<keyword evidence="2" id="KW-0238">DNA-binding</keyword>
<evidence type="ECO:0000313" key="8">
    <source>
        <dbReference type="Proteomes" id="UP000054342"/>
    </source>
</evidence>
<dbReference type="GeneID" id="25325939"/>
<organism evidence="7 8">
    <name type="scientific">Exophiala xenobiotica</name>
    <dbReference type="NCBI Taxonomy" id="348802"/>
    <lineage>
        <taxon>Eukaryota</taxon>
        <taxon>Fungi</taxon>
        <taxon>Dikarya</taxon>
        <taxon>Ascomycota</taxon>
        <taxon>Pezizomycotina</taxon>
        <taxon>Eurotiomycetes</taxon>
        <taxon>Chaetothyriomycetidae</taxon>
        <taxon>Chaetothyriales</taxon>
        <taxon>Herpotrichiellaceae</taxon>
        <taxon>Exophiala</taxon>
    </lineage>
</organism>
<dbReference type="PROSITE" id="PS00463">
    <property type="entry name" value="ZN2_CY6_FUNGAL_1"/>
    <property type="match status" value="1"/>
</dbReference>
<name>A0A0D2FHH0_9EURO</name>
<accession>A0A0D2FHH0</accession>
<keyword evidence="4" id="KW-0539">Nucleus</keyword>
<evidence type="ECO:0000256" key="4">
    <source>
        <dbReference type="ARBA" id="ARBA00023242"/>
    </source>
</evidence>
<dbReference type="OrthoDB" id="5296287at2759"/>
<dbReference type="Gene3D" id="4.10.240.10">
    <property type="entry name" value="Zn(2)-C6 fungal-type DNA-binding domain"/>
    <property type="match status" value="1"/>
</dbReference>
<dbReference type="AlphaFoldDB" id="A0A0D2FHH0"/>
<keyword evidence="3" id="KW-0804">Transcription</keyword>
<dbReference type="InterPro" id="IPR053187">
    <property type="entry name" value="Notoamide_regulator"/>
</dbReference>
<reference evidence="7 8" key="1">
    <citation type="submission" date="2015-01" db="EMBL/GenBank/DDBJ databases">
        <title>The Genome Sequence of Exophiala xenobiotica CBS118157.</title>
        <authorList>
            <consortium name="The Broad Institute Genomics Platform"/>
            <person name="Cuomo C."/>
            <person name="de Hoog S."/>
            <person name="Gorbushina A."/>
            <person name="Stielow B."/>
            <person name="Teixiera M."/>
            <person name="Abouelleil A."/>
            <person name="Chapman S.B."/>
            <person name="Priest M."/>
            <person name="Young S.K."/>
            <person name="Wortman J."/>
            <person name="Nusbaum C."/>
            <person name="Birren B."/>
        </authorList>
    </citation>
    <scope>NUCLEOTIDE SEQUENCE [LARGE SCALE GENOMIC DNA]</scope>
    <source>
        <strain evidence="7 8">CBS 118157</strain>
    </source>
</reference>
<feature type="region of interest" description="Disordered" evidence="5">
    <location>
        <begin position="1"/>
        <end position="25"/>
    </location>
</feature>
<dbReference type="InterPro" id="IPR036864">
    <property type="entry name" value="Zn2-C6_fun-type_DNA-bd_sf"/>
</dbReference>
<dbReference type="RefSeq" id="XP_013320173.1">
    <property type="nucleotide sequence ID" value="XM_013464719.1"/>
</dbReference>
<dbReference type="Pfam" id="PF00172">
    <property type="entry name" value="Zn_clus"/>
    <property type="match status" value="1"/>
</dbReference>
<dbReference type="PANTHER" id="PTHR47256">
    <property type="entry name" value="ZN(II)2CYS6 TRANSCRIPTION FACTOR (EUROFUNG)-RELATED"/>
    <property type="match status" value="1"/>
</dbReference>